<evidence type="ECO:0000256" key="3">
    <source>
        <dbReference type="ARBA" id="ARBA00022691"/>
    </source>
</evidence>
<evidence type="ECO:0000259" key="5">
    <source>
        <dbReference type="Pfam" id="PF13847"/>
    </source>
</evidence>
<dbReference type="Gene3D" id="3.40.50.150">
    <property type="entry name" value="Vaccinia Virus protein VP39"/>
    <property type="match status" value="1"/>
</dbReference>
<evidence type="ECO:0000313" key="7">
    <source>
        <dbReference type="EMBL" id="RJF83214.1"/>
    </source>
</evidence>
<comment type="function">
    <text evidence="4">Methylates the class 1 translation termination release factors RF1/PrfA and RF2/PrfB on the glutamine residue of the universally conserved GGQ motif.</text>
</comment>
<dbReference type="OrthoDB" id="9800643at2"/>
<comment type="similarity">
    <text evidence="4">Belongs to the protein N5-glutamine methyltransferase family. PrmC subfamily.</text>
</comment>
<evidence type="ECO:0000313" key="8">
    <source>
        <dbReference type="Proteomes" id="UP000283458"/>
    </source>
</evidence>
<evidence type="ECO:0000256" key="2">
    <source>
        <dbReference type="ARBA" id="ARBA00022679"/>
    </source>
</evidence>
<dbReference type="InterPro" id="IPR004556">
    <property type="entry name" value="HemK-like"/>
</dbReference>
<dbReference type="GO" id="GO:0032259">
    <property type="term" value="P:methylation"/>
    <property type="evidence" value="ECO:0007669"/>
    <property type="project" value="UniProtKB-KW"/>
</dbReference>
<dbReference type="InterPro" id="IPR025714">
    <property type="entry name" value="Methyltranfer_dom"/>
</dbReference>
<dbReference type="CDD" id="cd02440">
    <property type="entry name" value="AdoMet_MTases"/>
    <property type="match status" value="1"/>
</dbReference>
<sequence length="287" mass="30732">MTTLNTLRRHAESRLREAGVDTPELDVRYLLEDALGLTRMDFIAKSEQMISETDAARALALIERRAAREPVGRILGHREFWTLDLALNPDTLEPRPDTETVVDAALAAIPDKKAALDLIDLGTGTGCILLALLAELPNARGLGVDLSPLAVEAAAGNARRNGLEARARFQTGDWAHGIKDRFDIVVSNPPYIPSADIATLAPEVREHDPLRALDGGPDGLAPYRVITAQLPGLLTPGGLVVFEVGQGQAADVAALLDGQGFVETTLLRDLGGVERCVRARNARPSGH</sequence>
<dbReference type="AlphaFoldDB" id="A0A418VZS2"/>
<dbReference type="EMBL" id="QYUL01000001">
    <property type="protein sequence ID" value="RJF83214.1"/>
    <property type="molecule type" value="Genomic_DNA"/>
</dbReference>
<proteinExistence type="inferred from homology"/>
<dbReference type="Pfam" id="PF17827">
    <property type="entry name" value="PrmC_N"/>
    <property type="match status" value="1"/>
</dbReference>
<reference evidence="7 8" key="1">
    <citation type="submission" date="2018-09" db="EMBL/GenBank/DDBJ databases">
        <authorList>
            <person name="Zhu H."/>
        </authorList>
    </citation>
    <scope>NUCLEOTIDE SEQUENCE [LARGE SCALE GENOMIC DNA]</scope>
    <source>
        <strain evidence="7 8">K2W22B-5</strain>
    </source>
</reference>
<protein>
    <recommendedName>
        <fullName evidence="4">Release factor glutamine methyltransferase</fullName>
        <shortName evidence="4">RF MTase</shortName>
        <ecNumber evidence="4">2.1.1.297</ecNumber>
    </recommendedName>
    <alternativeName>
        <fullName evidence="4">N5-glutamine methyltransferase PrmC</fullName>
    </alternativeName>
    <alternativeName>
        <fullName evidence="4">Protein-(glutamine-N5) MTase PrmC</fullName>
    </alternativeName>
    <alternativeName>
        <fullName evidence="4">Protein-glutamine N-methyltransferase PrmC</fullName>
    </alternativeName>
</protein>
<gene>
    <name evidence="4 7" type="primary">prmC</name>
    <name evidence="7" type="ORF">D3877_00475</name>
</gene>
<dbReference type="GO" id="GO:0102559">
    <property type="term" value="F:peptide chain release factor N(5)-glutamine methyltransferase activity"/>
    <property type="evidence" value="ECO:0007669"/>
    <property type="project" value="UniProtKB-EC"/>
</dbReference>
<dbReference type="InterPro" id="IPR019874">
    <property type="entry name" value="RF_methyltr_PrmC"/>
</dbReference>
<dbReference type="RefSeq" id="WP_119828855.1">
    <property type="nucleotide sequence ID" value="NZ_QYUL01000001.1"/>
</dbReference>
<keyword evidence="1 4" id="KW-0489">Methyltransferase</keyword>
<evidence type="ECO:0000259" key="6">
    <source>
        <dbReference type="Pfam" id="PF17827"/>
    </source>
</evidence>
<comment type="caution">
    <text evidence="7">The sequence shown here is derived from an EMBL/GenBank/DDBJ whole genome shotgun (WGS) entry which is preliminary data.</text>
</comment>
<dbReference type="InterPro" id="IPR029063">
    <property type="entry name" value="SAM-dependent_MTases_sf"/>
</dbReference>
<dbReference type="NCBIfam" id="TIGR03534">
    <property type="entry name" value="RF_mod_PrmC"/>
    <property type="match status" value="1"/>
</dbReference>
<dbReference type="SUPFAM" id="SSF53335">
    <property type="entry name" value="S-adenosyl-L-methionine-dependent methyltransferases"/>
    <property type="match status" value="1"/>
</dbReference>
<dbReference type="EC" id="2.1.1.297" evidence="4"/>
<name>A0A418VZS2_9PROT</name>
<comment type="catalytic activity">
    <reaction evidence="4">
        <text>L-glutaminyl-[peptide chain release factor] + S-adenosyl-L-methionine = N(5)-methyl-L-glutaminyl-[peptide chain release factor] + S-adenosyl-L-homocysteine + H(+)</text>
        <dbReference type="Rhea" id="RHEA:42896"/>
        <dbReference type="Rhea" id="RHEA-COMP:10271"/>
        <dbReference type="Rhea" id="RHEA-COMP:10272"/>
        <dbReference type="ChEBI" id="CHEBI:15378"/>
        <dbReference type="ChEBI" id="CHEBI:30011"/>
        <dbReference type="ChEBI" id="CHEBI:57856"/>
        <dbReference type="ChEBI" id="CHEBI:59789"/>
        <dbReference type="ChEBI" id="CHEBI:61891"/>
        <dbReference type="EC" id="2.1.1.297"/>
    </reaction>
</comment>
<dbReference type="NCBIfam" id="TIGR00536">
    <property type="entry name" value="hemK_fam"/>
    <property type="match status" value="1"/>
</dbReference>
<dbReference type="Proteomes" id="UP000283458">
    <property type="component" value="Unassembled WGS sequence"/>
</dbReference>
<dbReference type="InterPro" id="IPR002052">
    <property type="entry name" value="DNA_methylase_N6_adenine_CS"/>
</dbReference>
<feature type="binding site" evidence="4">
    <location>
        <position position="174"/>
    </location>
    <ligand>
        <name>S-adenosyl-L-methionine</name>
        <dbReference type="ChEBI" id="CHEBI:59789"/>
    </ligand>
</feature>
<dbReference type="Gene3D" id="1.10.8.10">
    <property type="entry name" value="DNA helicase RuvA subunit, C-terminal domain"/>
    <property type="match status" value="1"/>
</dbReference>
<dbReference type="InterPro" id="IPR050320">
    <property type="entry name" value="N5-glutamine_MTase"/>
</dbReference>
<feature type="domain" description="Methyltransferase" evidence="5">
    <location>
        <begin position="113"/>
        <end position="198"/>
    </location>
</feature>
<feature type="binding site" evidence="4">
    <location>
        <begin position="122"/>
        <end position="126"/>
    </location>
    <ligand>
        <name>S-adenosyl-L-methionine</name>
        <dbReference type="ChEBI" id="CHEBI:59789"/>
    </ligand>
</feature>
<keyword evidence="8" id="KW-1185">Reference proteome</keyword>
<dbReference type="PROSITE" id="PS00092">
    <property type="entry name" value="N6_MTASE"/>
    <property type="match status" value="1"/>
</dbReference>
<evidence type="ECO:0000256" key="4">
    <source>
        <dbReference type="HAMAP-Rule" id="MF_02126"/>
    </source>
</evidence>
<organism evidence="7 8">
    <name type="scientific">Azospirillum cavernae</name>
    <dbReference type="NCBI Taxonomy" id="2320860"/>
    <lineage>
        <taxon>Bacteria</taxon>
        <taxon>Pseudomonadati</taxon>
        <taxon>Pseudomonadota</taxon>
        <taxon>Alphaproteobacteria</taxon>
        <taxon>Rhodospirillales</taxon>
        <taxon>Azospirillaceae</taxon>
        <taxon>Azospirillum</taxon>
    </lineage>
</organism>
<feature type="binding site" evidence="4">
    <location>
        <position position="145"/>
    </location>
    <ligand>
        <name>S-adenosyl-L-methionine</name>
        <dbReference type="ChEBI" id="CHEBI:59789"/>
    </ligand>
</feature>
<keyword evidence="3 4" id="KW-0949">S-adenosyl-L-methionine</keyword>
<dbReference type="PANTHER" id="PTHR18895">
    <property type="entry name" value="HEMK METHYLTRANSFERASE"/>
    <property type="match status" value="1"/>
</dbReference>
<accession>A0A418VZS2</accession>
<feature type="binding site" evidence="4">
    <location>
        <position position="188"/>
    </location>
    <ligand>
        <name>S-adenosyl-L-methionine</name>
        <dbReference type="ChEBI" id="CHEBI:59789"/>
    </ligand>
</feature>
<feature type="domain" description="Release factor glutamine methyltransferase N-terminal" evidence="6">
    <location>
        <begin position="7"/>
        <end position="76"/>
    </location>
</feature>
<dbReference type="GO" id="GO:0003676">
    <property type="term" value="F:nucleic acid binding"/>
    <property type="evidence" value="ECO:0007669"/>
    <property type="project" value="InterPro"/>
</dbReference>
<dbReference type="HAMAP" id="MF_02126">
    <property type="entry name" value="RF_methyltr_PrmC"/>
    <property type="match status" value="1"/>
</dbReference>
<dbReference type="InterPro" id="IPR040758">
    <property type="entry name" value="PrmC_N"/>
</dbReference>
<dbReference type="PANTHER" id="PTHR18895:SF74">
    <property type="entry name" value="MTRF1L RELEASE FACTOR GLUTAMINE METHYLTRANSFERASE"/>
    <property type="match status" value="1"/>
</dbReference>
<evidence type="ECO:0000256" key="1">
    <source>
        <dbReference type="ARBA" id="ARBA00022603"/>
    </source>
</evidence>
<feature type="binding site" evidence="4">
    <location>
        <begin position="188"/>
        <end position="191"/>
    </location>
    <ligand>
        <name>substrate</name>
    </ligand>
</feature>
<keyword evidence="2 4" id="KW-0808">Transferase</keyword>
<dbReference type="Pfam" id="PF13847">
    <property type="entry name" value="Methyltransf_31"/>
    <property type="match status" value="1"/>
</dbReference>